<evidence type="ECO:0000256" key="1">
    <source>
        <dbReference type="ARBA" id="ARBA00000553"/>
    </source>
</evidence>
<comment type="caution">
    <text evidence="11">The sequence shown here is derived from an EMBL/GenBank/DDBJ whole genome shotgun (WGS) entry which is preliminary data.</text>
</comment>
<keyword evidence="5" id="KW-0378">Hydrolase</keyword>
<organism evidence="11 12">
    <name type="scientific">Candidatus Shapirobacteria bacterium CG_4_9_14_0_2_um_filter_39_11</name>
    <dbReference type="NCBI Taxonomy" id="1974478"/>
    <lineage>
        <taxon>Bacteria</taxon>
        <taxon>Candidatus Shapironibacteriota</taxon>
    </lineage>
</organism>
<evidence type="ECO:0000256" key="5">
    <source>
        <dbReference type="ARBA" id="ARBA00022801"/>
    </source>
</evidence>
<gene>
    <name evidence="11" type="ORF">CO054_02320</name>
</gene>
<name>A0A2M8ESC8_9BACT</name>
<comment type="catalytic activity">
    <reaction evidence="1">
        <text>inosine + phosphate = alpha-D-ribose 1-phosphate + hypoxanthine</text>
        <dbReference type="Rhea" id="RHEA:27646"/>
        <dbReference type="ChEBI" id="CHEBI:17368"/>
        <dbReference type="ChEBI" id="CHEBI:17596"/>
        <dbReference type="ChEBI" id="CHEBI:43474"/>
        <dbReference type="ChEBI" id="CHEBI:57720"/>
        <dbReference type="EC" id="2.4.2.1"/>
    </reaction>
    <physiologicalReaction direction="left-to-right" evidence="1">
        <dbReference type="Rhea" id="RHEA:27647"/>
    </physiologicalReaction>
</comment>
<sequence>MFKKTQKGYYEFNKFKKFKGLIHGFSSRKFGDMRSNKKLDNFLHVLNLQKKNLVLMEQVHGDKVKVVDEDEKGKVIPGIDGMVTNTFGIVLGVKTADCLPILFYDPIGKIIGVVHAGWRGILARIAQKVIDLMIKMGSVPSDILIGIGPYIGGCCYSADNQRAGQFLGEFGNLPSMIYSNQKGLYLDLAVPTLNQLVQSGVPKENIFNSQICTSCQNKEFFSYRKDSKKTYGEMLGIISFNNIAE</sequence>
<dbReference type="PANTHER" id="PTHR30616:SF2">
    <property type="entry name" value="PURINE NUCLEOSIDE PHOSPHORYLASE LACC1"/>
    <property type="match status" value="1"/>
</dbReference>
<evidence type="ECO:0000256" key="3">
    <source>
        <dbReference type="ARBA" id="ARBA00022679"/>
    </source>
</evidence>
<dbReference type="InterPro" id="IPR011324">
    <property type="entry name" value="Cytotoxic_necrot_fac-like_cat"/>
</dbReference>
<dbReference type="GO" id="GO:0017061">
    <property type="term" value="F:S-methyl-5-thioadenosine phosphorylase activity"/>
    <property type="evidence" value="ECO:0007669"/>
    <property type="project" value="UniProtKB-EC"/>
</dbReference>
<dbReference type="InterPro" id="IPR003730">
    <property type="entry name" value="Cu_polyphenol_OxRdtase"/>
</dbReference>
<keyword evidence="3" id="KW-0808">Transferase</keyword>
<dbReference type="Gene3D" id="3.60.140.10">
    <property type="entry name" value="CNF1/YfiH-like putative cysteine hydrolases"/>
    <property type="match status" value="1"/>
</dbReference>
<evidence type="ECO:0000313" key="11">
    <source>
        <dbReference type="EMBL" id="PJC28033.1"/>
    </source>
</evidence>
<dbReference type="CDD" id="cd16833">
    <property type="entry name" value="YfiH"/>
    <property type="match status" value="1"/>
</dbReference>
<accession>A0A2M8ESC8</accession>
<dbReference type="AlphaFoldDB" id="A0A2M8ESC8"/>
<dbReference type="PANTHER" id="PTHR30616">
    <property type="entry name" value="UNCHARACTERIZED PROTEIN YFIH"/>
    <property type="match status" value="1"/>
</dbReference>
<evidence type="ECO:0000256" key="2">
    <source>
        <dbReference type="ARBA" id="ARBA00007353"/>
    </source>
</evidence>
<evidence type="ECO:0000256" key="7">
    <source>
        <dbReference type="ARBA" id="ARBA00047989"/>
    </source>
</evidence>
<evidence type="ECO:0000256" key="10">
    <source>
        <dbReference type="RuleBase" id="RU361274"/>
    </source>
</evidence>
<dbReference type="EMBL" id="PFSF01000048">
    <property type="protein sequence ID" value="PJC28033.1"/>
    <property type="molecule type" value="Genomic_DNA"/>
</dbReference>
<comment type="catalytic activity">
    <reaction evidence="7">
        <text>adenosine + H2O + H(+) = inosine + NH4(+)</text>
        <dbReference type="Rhea" id="RHEA:24408"/>
        <dbReference type="ChEBI" id="CHEBI:15377"/>
        <dbReference type="ChEBI" id="CHEBI:15378"/>
        <dbReference type="ChEBI" id="CHEBI:16335"/>
        <dbReference type="ChEBI" id="CHEBI:17596"/>
        <dbReference type="ChEBI" id="CHEBI:28938"/>
        <dbReference type="EC" id="3.5.4.4"/>
    </reaction>
    <physiologicalReaction direction="left-to-right" evidence="7">
        <dbReference type="Rhea" id="RHEA:24409"/>
    </physiologicalReaction>
</comment>
<keyword evidence="4" id="KW-0479">Metal-binding</keyword>
<dbReference type="Pfam" id="PF02578">
    <property type="entry name" value="Cu-oxidase_4"/>
    <property type="match status" value="1"/>
</dbReference>
<comment type="catalytic activity">
    <reaction evidence="9">
        <text>S-methyl-5'-thioadenosine + phosphate = 5-(methylsulfanyl)-alpha-D-ribose 1-phosphate + adenine</text>
        <dbReference type="Rhea" id="RHEA:11852"/>
        <dbReference type="ChEBI" id="CHEBI:16708"/>
        <dbReference type="ChEBI" id="CHEBI:17509"/>
        <dbReference type="ChEBI" id="CHEBI:43474"/>
        <dbReference type="ChEBI" id="CHEBI:58533"/>
        <dbReference type="EC" id="2.4.2.28"/>
    </reaction>
    <physiologicalReaction direction="left-to-right" evidence="9">
        <dbReference type="Rhea" id="RHEA:11853"/>
    </physiologicalReaction>
</comment>
<dbReference type="GO" id="GO:0005507">
    <property type="term" value="F:copper ion binding"/>
    <property type="evidence" value="ECO:0007669"/>
    <property type="project" value="TreeGrafter"/>
</dbReference>
<keyword evidence="6" id="KW-0862">Zinc</keyword>
<dbReference type="NCBIfam" id="TIGR00726">
    <property type="entry name" value="peptidoglycan editing factor PgeF"/>
    <property type="match status" value="1"/>
</dbReference>
<evidence type="ECO:0000256" key="4">
    <source>
        <dbReference type="ARBA" id="ARBA00022723"/>
    </source>
</evidence>
<dbReference type="GO" id="GO:0016787">
    <property type="term" value="F:hydrolase activity"/>
    <property type="evidence" value="ECO:0007669"/>
    <property type="project" value="UniProtKB-KW"/>
</dbReference>
<evidence type="ECO:0000256" key="9">
    <source>
        <dbReference type="ARBA" id="ARBA00049893"/>
    </source>
</evidence>
<evidence type="ECO:0000256" key="6">
    <source>
        <dbReference type="ARBA" id="ARBA00022833"/>
    </source>
</evidence>
<dbReference type="InterPro" id="IPR038371">
    <property type="entry name" value="Cu_polyphenol_OxRdtase_sf"/>
</dbReference>
<dbReference type="SUPFAM" id="SSF64438">
    <property type="entry name" value="CNF1/YfiH-like putative cysteine hydrolases"/>
    <property type="match status" value="1"/>
</dbReference>
<reference evidence="12" key="1">
    <citation type="submission" date="2017-09" db="EMBL/GenBank/DDBJ databases">
        <title>Depth-based differentiation of microbial function through sediment-hosted aquifers and enrichment of novel symbionts in the deep terrestrial subsurface.</title>
        <authorList>
            <person name="Probst A.J."/>
            <person name="Ladd B."/>
            <person name="Jarett J.K."/>
            <person name="Geller-Mcgrath D.E."/>
            <person name="Sieber C.M.K."/>
            <person name="Emerson J.B."/>
            <person name="Anantharaman K."/>
            <person name="Thomas B.C."/>
            <person name="Malmstrom R."/>
            <person name="Stieglmeier M."/>
            <person name="Klingl A."/>
            <person name="Woyke T."/>
            <person name="Ryan C.M."/>
            <person name="Banfield J.F."/>
        </authorList>
    </citation>
    <scope>NUCLEOTIDE SEQUENCE [LARGE SCALE GENOMIC DNA]</scope>
</reference>
<protein>
    <recommendedName>
        <fullName evidence="10">Purine nucleoside phosphorylase</fullName>
    </recommendedName>
</protein>
<evidence type="ECO:0000313" key="12">
    <source>
        <dbReference type="Proteomes" id="UP000229816"/>
    </source>
</evidence>
<dbReference type="Proteomes" id="UP000229816">
    <property type="component" value="Unassembled WGS sequence"/>
</dbReference>
<comment type="similarity">
    <text evidence="2 10">Belongs to the purine nucleoside phosphorylase YfiH/LACC1 family.</text>
</comment>
<comment type="catalytic activity">
    <reaction evidence="8">
        <text>adenosine + phosphate = alpha-D-ribose 1-phosphate + adenine</text>
        <dbReference type="Rhea" id="RHEA:27642"/>
        <dbReference type="ChEBI" id="CHEBI:16335"/>
        <dbReference type="ChEBI" id="CHEBI:16708"/>
        <dbReference type="ChEBI" id="CHEBI:43474"/>
        <dbReference type="ChEBI" id="CHEBI:57720"/>
        <dbReference type="EC" id="2.4.2.1"/>
    </reaction>
    <physiologicalReaction direction="left-to-right" evidence="8">
        <dbReference type="Rhea" id="RHEA:27643"/>
    </physiologicalReaction>
</comment>
<proteinExistence type="inferred from homology"/>
<evidence type="ECO:0000256" key="8">
    <source>
        <dbReference type="ARBA" id="ARBA00048968"/>
    </source>
</evidence>